<keyword evidence="4" id="KW-1185">Reference proteome</keyword>
<comment type="caution">
    <text evidence="3">The sequence shown here is derived from an EMBL/GenBank/DDBJ whole genome shotgun (WGS) entry which is preliminary data.</text>
</comment>
<evidence type="ECO:0000313" key="3">
    <source>
        <dbReference type="EMBL" id="MBL4928558.1"/>
    </source>
</evidence>
<feature type="region of interest" description="Disordered" evidence="1">
    <location>
        <begin position="170"/>
        <end position="194"/>
    </location>
</feature>
<dbReference type="AlphaFoldDB" id="A0A8J7MRG3"/>
<gene>
    <name evidence="3" type="ORF">JI744_10620</name>
</gene>
<sequence length="265" mass="27898">MLFRVVSLALWASFCGVTLAPAQAVADIAGPTNTPPAGFKGQQFVDNRGCVFLRAGYGGQTSWVPRVTRDHKAMCGYPPSFGPQPVIETVPDAAPKAASAPKVTPVAVKPVPYAKAPPLPVAARPVVGRATATGVFGCYAEAPVAEEVSLASGGAAIVCTRGDGTATGWRPPATVAAPVSPRGKTNPASGDYMVIEPVPTPPKGYELAWKDDRLNPWRGIGTEQGWADQDQIWTRTVPARLVTRKQVPVAQLRRQVTYSTKNSDG</sequence>
<evidence type="ECO:0000313" key="4">
    <source>
        <dbReference type="Proteomes" id="UP000619033"/>
    </source>
</evidence>
<accession>A0A8J7MRG3</accession>
<protein>
    <submittedName>
        <fullName evidence="3">Uncharacterized protein</fullName>
    </submittedName>
</protein>
<feature type="chain" id="PRO_5035305445" evidence="2">
    <location>
        <begin position="25"/>
        <end position="265"/>
    </location>
</feature>
<feature type="signal peptide" evidence="2">
    <location>
        <begin position="1"/>
        <end position="24"/>
    </location>
</feature>
<evidence type="ECO:0000256" key="1">
    <source>
        <dbReference type="SAM" id="MobiDB-lite"/>
    </source>
</evidence>
<keyword evidence="2" id="KW-0732">Signal</keyword>
<dbReference type="Proteomes" id="UP000619033">
    <property type="component" value="Unassembled WGS sequence"/>
</dbReference>
<name>A0A8J7MRG3_9RHOB</name>
<reference evidence="3" key="1">
    <citation type="submission" date="2021-01" db="EMBL/GenBank/DDBJ databases">
        <title>Genome seq and assembly of Tabrizicola sp. KVB23.</title>
        <authorList>
            <person name="Chhetri G."/>
        </authorList>
    </citation>
    <scope>NUCLEOTIDE SEQUENCE</scope>
    <source>
        <strain evidence="3">KVB23</strain>
    </source>
</reference>
<dbReference type="RefSeq" id="WP_202660561.1">
    <property type="nucleotide sequence ID" value="NZ_JAESVP010000005.1"/>
</dbReference>
<dbReference type="EMBL" id="JAESVP010000005">
    <property type="protein sequence ID" value="MBL4928558.1"/>
    <property type="molecule type" value="Genomic_DNA"/>
</dbReference>
<evidence type="ECO:0000256" key="2">
    <source>
        <dbReference type="SAM" id="SignalP"/>
    </source>
</evidence>
<organism evidence="3 4">
    <name type="scientific">Fuscibacter oryzae</name>
    <dbReference type="NCBI Taxonomy" id="2803939"/>
    <lineage>
        <taxon>Bacteria</taxon>
        <taxon>Pseudomonadati</taxon>
        <taxon>Pseudomonadota</taxon>
        <taxon>Alphaproteobacteria</taxon>
        <taxon>Rhodobacterales</taxon>
        <taxon>Paracoccaceae</taxon>
        <taxon>Fuscibacter</taxon>
    </lineage>
</organism>
<proteinExistence type="predicted"/>